<dbReference type="PANTHER" id="PTHR21039">
    <property type="entry name" value="HISTIDINOL PHOSPHATASE-RELATED"/>
    <property type="match status" value="1"/>
</dbReference>
<evidence type="ECO:0000259" key="9">
    <source>
        <dbReference type="Pfam" id="PF02811"/>
    </source>
</evidence>
<dbReference type="NCBIfam" id="TIGR01856">
    <property type="entry name" value="hisJ_fam"/>
    <property type="match status" value="1"/>
</dbReference>
<evidence type="ECO:0000256" key="3">
    <source>
        <dbReference type="ARBA" id="ARBA00013085"/>
    </source>
</evidence>
<dbReference type="RefSeq" id="WP_013740227.1">
    <property type="nucleotide sequence ID" value="NC_015436.1"/>
</dbReference>
<dbReference type="OrthoDB" id="9775255at2"/>
<dbReference type="GO" id="GO:0000105">
    <property type="term" value="P:L-histidine biosynthetic process"/>
    <property type="evidence" value="ECO:0007669"/>
    <property type="project" value="UniProtKB-UniRule"/>
</dbReference>
<comment type="similarity">
    <text evidence="2 8">Belongs to the PHP hydrolase family. HisK subfamily.</text>
</comment>
<evidence type="ECO:0000313" key="11">
    <source>
        <dbReference type="Proteomes" id="UP000007939"/>
    </source>
</evidence>
<dbReference type="GO" id="GO:0005737">
    <property type="term" value="C:cytoplasm"/>
    <property type="evidence" value="ECO:0007669"/>
    <property type="project" value="TreeGrafter"/>
</dbReference>
<evidence type="ECO:0000256" key="1">
    <source>
        <dbReference type="ARBA" id="ARBA00004970"/>
    </source>
</evidence>
<dbReference type="EMBL" id="CP002659">
    <property type="protein sequence ID" value="AEC02833.1"/>
    <property type="molecule type" value="Genomic_DNA"/>
</dbReference>
<comment type="pathway">
    <text evidence="1 8">Amino-acid biosynthesis; L-histidine biosynthesis; L-histidine from 5-phospho-alpha-D-ribose 1-diphosphate: step 8/9.</text>
</comment>
<dbReference type="Pfam" id="PF02811">
    <property type="entry name" value="PHP"/>
    <property type="match status" value="1"/>
</dbReference>
<evidence type="ECO:0000313" key="10">
    <source>
        <dbReference type="EMBL" id="AEC02833.1"/>
    </source>
</evidence>
<dbReference type="CDD" id="cd12110">
    <property type="entry name" value="PHP_HisPPase_Hisj_like"/>
    <property type="match status" value="1"/>
</dbReference>
<feature type="domain" description="PHP" evidence="9">
    <location>
        <begin position="9"/>
        <end position="210"/>
    </location>
</feature>
<dbReference type="AlphaFoldDB" id="F4GKF0"/>
<comment type="catalytic activity">
    <reaction evidence="7 8">
        <text>L-histidinol phosphate + H2O = L-histidinol + phosphate</text>
        <dbReference type="Rhea" id="RHEA:14465"/>
        <dbReference type="ChEBI" id="CHEBI:15377"/>
        <dbReference type="ChEBI" id="CHEBI:43474"/>
        <dbReference type="ChEBI" id="CHEBI:57699"/>
        <dbReference type="ChEBI" id="CHEBI:57980"/>
        <dbReference type="EC" id="3.1.3.15"/>
    </reaction>
</comment>
<reference evidence="10 11" key="2">
    <citation type="journal article" date="2012" name="Stand. Genomic Sci.">
        <title>Complete genome sequence of the termite hindgut bacterium Spirochaeta coccoides type strain (SPN1(T)), reclassification in the genus Sphaerochaeta as Sphaerochaeta coccoides comb. nov. and emendations of the family Spirochaetaceae and the genus Sphaerochaeta.</title>
        <authorList>
            <person name="Abt B."/>
            <person name="Han C."/>
            <person name="Scheuner C."/>
            <person name="Lu M."/>
            <person name="Lapidus A."/>
            <person name="Nolan M."/>
            <person name="Lucas S."/>
            <person name="Hammon N."/>
            <person name="Deshpande S."/>
            <person name="Cheng J.F."/>
            <person name="Tapia R."/>
            <person name="Goodwin L.A."/>
            <person name="Pitluck S."/>
            <person name="Liolios K."/>
            <person name="Pagani I."/>
            <person name="Ivanova N."/>
            <person name="Mavromatis K."/>
            <person name="Mikhailova N."/>
            <person name="Huntemann M."/>
            <person name="Pati A."/>
            <person name="Chen A."/>
            <person name="Palaniappan K."/>
            <person name="Land M."/>
            <person name="Hauser L."/>
            <person name="Brambilla E.M."/>
            <person name="Rohde M."/>
            <person name="Spring S."/>
            <person name="Gronow S."/>
            <person name="Goker M."/>
            <person name="Woyke T."/>
            <person name="Bristow J."/>
            <person name="Eisen J.A."/>
            <person name="Markowitz V."/>
            <person name="Hugenholtz P."/>
            <person name="Kyrpides N.C."/>
            <person name="Klenk H.P."/>
            <person name="Detter J.C."/>
        </authorList>
    </citation>
    <scope>NUCLEOTIDE SEQUENCE [LARGE SCALE GENOMIC DNA]</scope>
    <source>
        <strain evidence="11">ATCC BAA-1237 / DSM 17374 / SPN1</strain>
    </source>
</reference>
<keyword evidence="4 8" id="KW-0028">Amino-acid biosynthesis</keyword>
<keyword evidence="6 8" id="KW-0368">Histidine biosynthesis</keyword>
<proteinExistence type="inferred from homology"/>
<name>F4GKF0_PARC1</name>
<keyword evidence="11" id="KW-1185">Reference proteome</keyword>
<dbReference type="HOGENOM" id="CLU_054611_2_1_12"/>
<evidence type="ECO:0000256" key="8">
    <source>
        <dbReference type="RuleBase" id="RU366003"/>
    </source>
</evidence>
<dbReference type="SUPFAM" id="SSF89550">
    <property type="entry name" value="PHP domain-like"/>
    <property type="match status" value="1"/>
</dbReference>
<reference evidence="11" key="1">
    <citation type="submission" date="2011-04" db="EMBL/GenBank/DDBJ databases">
        <title>The complete genome of Spirochaeta coccoides DSM 17374.</title>
        <authorList>
            <person name="Lucas S."/>
            <person name="Copeland A."/>
            <person name="Lapidus A."/>
            <person name="Bruce D."/>
            <person name="Goodwin L."/>
            <person name="Pitluck S."/>
            <person name="Peters L."/>
            <person name="Kyrpides N."/>
            <person name="Mavromatis K."/>
            <person name="Pagani I."/>
            <person name="Ivanova N."/>
            <person name="Ovchinnikova G."/>
            <person name="Lu M."/>
            <person name="Detter J.C."/>
            <person name="Tapia R."/>
            <person name="Han C."/>
            <person name="Land M."/>
            <person name="Hauser L."/>
            <person name="Markowitz V."/>
            <person name="Cheng J.-F."/>
            <person name="Hugenholtz P."/>
            <person name="Woyke T."/>
            <person name="Wu D."/>
            <person name="Spring S."/>
            <person name="Schroeder M."/>
            <person name="Brambilla E."/>
            <person name="Klenk H.-P."/>
            <person name="Eisen J.A."/>
        </authorList>
    </citation>
    <scope>NUCLEOTIDE SEQUENCE [LARGE SCALE GENOMIC DNA]</scope>
    <source>
        <strain evidence="11">ATCC BAA-1237 / DSM 17374 / SPN1</strain>
    </source>
</reference>
<dbReference type="GO" id="GO:0004401">
    <property type="term" value="F:histidinol-phosphatase activity"/>
    <property type="evidence" value="ECO:0007669"/>
    <property type="project" value="UniProtKB-UniRule"/>
</dbReference>
<dbReference type="STRING" id="760011.Spico_1635"/>
<protein>
    <recommendedName>
        <fullName evidence="3 8">Histidinol-phosphatase</fullName>
        <shortName evidence="8">HolPase</shortName>
        <ecNumber evidence="3 8">3.1.3.15</ecNumber>
    </recommendedName>
</protein>
<keyword evidence="5 8" id="KW-0378">Hydrolase</keyword>
<dbReference type="Gene3D" id="3.20.20.140">
    <property type="entry name" value="Metal-dependent hydrolases"/>
    <property type="match status" value="1"/>
</dbReference>
<dbReference type="eggNOG" id="COG1387">
    <property type="taxonomic scope" value="Bacteria"/>
</dbReference>
<dbReference type="InterPro" id="IPR004013">
    <property type="entry name" value="PHP_dom"/>
</dbReference>
<dbReference type="InterPro" id="IPR010140">
    <property type="entry name" value="Histidinol_P_phosphatase_HisJ"/>
</dbReference>
<evidence type="ECO:0000256" key="5">
    <source>
        <dbReference type="ARBA" id="ARBA00022801"/>
    </source>
</evidence>
<dbReference type="InterPro" id="IPR016195">
    <property type="entry name" value="Pol/histidinol_Pase-like"/>
</dbReference>
<dbReference type="KEGG" id="scc:Spico_1635"/>
<dbReference type="PANTHER" id="PTHR21039:SF0">
    <property type="entry name" value="HISTIDINOL-PHOSPHATASE"/>
    <property type="match status" value="1"/>
</dbReference>
<dbReference type="UniPathway" id="UPA00031">
    <property type="reaction ID" value="UER00013"/>
</dbReference>
<dbReference type="Proteomes" id="UP000007939">
    <property type="component" value="Chromosome"/>
</dbReference>
<organism evidence="10 11">
    <name type="scientific">Parasphaerochaeta coccoides (strain ATCC BAA-1237 / DSM 17374 / SPN1)</name>
    <name type="common">Sphaerochaeta coccoides</name>
    <dbReference type="NCBI Taxonomy" id="760011"/>
    <lineage>
        <taxon>Bacteria</taxon>
        <taxon>Pseudomonadati</taxon>
        <taxon>Spirochaetota</taxon>
        <taxon>Spirochaetia</taxon>
        <taxon>Spirochaetales</taxon>
        <taxon>Sphaerochaetaceae</taxon>
        <taxon>Parasphaerochaeta</taxon>
    </lineage>
</organism>
<evidence type="ECO:0000256" key="2">
    <source>
        <dbReference type="ARBA" id="ARBA00009152"/>
    </source>
</evidence>
<evidence type="ECO:0000256" key="7">
    <source>
        <dbReference type="ARBA" id="ARBA00049158"/>
    </source>
</evidence>
<evidence type="ECO:0000256" key="4">
    <source>
        <dbReference type="ARBA" id="ARBA00022605"/>
    </source>
</evidence>
<accession>F4GKF0</accession>
<sequence>MNMQKCGSYHTHSLYCDGNDSIRDMVDAATSQGMAALGMSSHAPCPEHNVPCLAAEAFPVYLDEIRTLGKEYTGTIKVYAAMECEYMDRSSILWGMEYQDRLDYVIGSVHSMYHDPASRPFSIDGPVEQFEALLHEKFSGRIQDFSAYYYELQKRMIKDFRFDFLGHCDLITKHNRNNKYFNPDEPWYRRQVDSMLETAALHNVRVEVNTGGVSRGYSTDFYPSAYMRKRCHDVGISMVVTSDAHAAKNVAFGFEQAFGCLKEAGYTCHDVFTDGQWESVEIG</sequence>
<evidence type="ECO:0000256" key="6">
    <source>
        <dbReference type="ARBA" id="ARBA00023102"/>
    </source>
</evidence>
<gene>
    <name evidence="10" type="ordered locus">Spico_1635</name>
</gene>
<dbReference type="EC" id="3.1.3.15" evidence="3 8"/>